<evidence type="ECO:0000313" key="8">
    <source>
        <dbReference type="Proteomes" id="UP001157418"/>
    </source>
</evidence>
<dbReference type="PROSITE" id="PS50966">
    <property type="entry name" value="ZF_SWIM"/>
    <property type="match status" value="1"/>
</dbReference>
<keyword evidence="2 4" id="KW-0863">Zinc-finger</keyword>
<evidence type="ECO:0000256" key="1">
    <source>
        <dbReference type="ARBA" id="ARBA00022723"/>
    </source>
</evidence>
<protein>
    <recommendedName>
        <fullName evidence="6">SWIM-type domain-containing protein</fullName>
    </recommendedName>
</protein>
<proteinExistence type="predicted"/>
<feature type="compositionally biased region" description="Gly residues" evidence="5">
    <location>
        <begin position="135"/>
        <end position="152"/>
    </location>
</feature>
<accession>A0AAU9NAC5</accession>
<feature type="domain" description="SWIM-type" evidence="6">
    <location>
        <begin position="50"/>
        <end position="82"/>
    </location>
</feature>
<dbReference type="SMART" id="SM00575">
    <property type="entry name" value="ZnF_PMZ"/>
    <property type="match status" value="1"/>
</dbReference>
<dbReference type="EMBL" id="CAKMRJ010003334">
    <property type="protein sequence ID" value="CAH1431640.1"/>
    <property type="molecule type" value="Genomic_DNA"/>
</dbReference>
<keyword evidence="1" id="KW-0479">Metal-binding</keyword>
<organism evidence="7 8">
    <name type="scientific">Lactuca virosa</name>
    <dbReference type="NCBI Taxonomy" id="75947"/>
    <lineage>
        <taxon>Eukaryota</taxon>
        <taxon>Viridiplantae</taxon>
        <taxon>Streptophyta</taxon>
        <taxon>Embryophyta</taxon>
        <taxon>Tracheophyta</taxon>
        <taxon>Spermatophyta</taxon>
        <taxon>Magnoliopsida</taxon>
        <taxon>eudicotyledons</taxon>
        <taxon>Gunneridae</taxon>
        <taxon>Pentapetalae</taxon>
        <taxon>asterids</taxon>
        <taxon>campanulids</taxon>
        <taxon>Asterales</taxon>
        <taxon>Asteraceae</taxon>
        <taxon>Cichorioideae</taxon>
        <taxon>Cichorieae</taxon>
        <taxon>Lactucinae</taxon>
        <taxon>Lactuca</taxon>
    </lineage>
</organism>
<evidence type="ECO:0000256" key="2">
    <source>
        <dbReference type="ARBA" id="ARBA00022771"/>
    </source>
</evidence>
<evidence type="ECO:0000256" key="4">
    <source>
        <dbReference type="PROSITE-ProRule" id="PRU00325"/>
    </source>
</evidence>
<gene>
    <name evidence="7" type="ORF">LVIROSA_LOCUS18350</name>
</gene>
<evidence type="ECO:0000259" key="6">
    <source>
        <dbReference type="PROSITE" id="PS50966"/>
    </source>
</evidence>
<sequence>MYNFKHKKWSKEVSPAIRQLLNGLNIKARYWQVLPSGLNKFETTNEWKAYDVDLYNRTCSCRLWQLNGYGCAHSVATILFLNRDVETFVDPIFCRSNYNTKYLNNILPMNGGVNGGVGGEGGGLHRGVGGEGGGVHDVPMSGGGVKSRGVGGAVRTRKPSERILKTKLAKVVYGKNGEGSSTINPMDID</sequence>
<dbReference type="PANTHER" id="PTHR31973">
    <property type="entry name" value="POLYPROTEIN, PUTATIVE-RELATED"/>
    <property type="match status" value="1"/>
</dbReference>
<evidence type="ECO:0000256" key="5">
    <source>
        <dbReference type="SAM" id="MobiDB-lite"/>
    </source>
</evidence>
<feature type="region of interest" description="Disordered" evidence="5">
    <location>
        <begin position="135"/>
        <end position="156"/>
    </location>
</feature>
<dbReference type="InterPro" id="IPR006564">
    <property type="entry name" value="Znf_PMZ"/>
</dbReference>
<dbReference type="Proteomes" id="UP001157418">
    <property type="component" value="Unassembled WGS sequence"/>
</dbReference>
<comment type="caution">
    <text evidence="7">The sequence shown here is derived from an EMBL/GenBank/DDBJ whole genome shotgun (WGS) entry which is preliminary data.</text>
</comment>
<dbReference type="AlphaFoldDB" id="A0AAU9NAC5"/>
<dbReference type="Pfam" id="PF04434">
    <property type="entry name" value="SWIM"/>
    <property type="match status" value="1"/>
</dbReference>
<evidence type="ECO:0000313" key="7">
    <source>
        <dbReference type="EMBL" id="CAH1431640.1"/>
    </source>
</evidence>
<keyword evidence="3" id="KW-0862">Zinc</keyword>
<dbReference type="PANTHER" id="PTHR31973:SF189">
    <property type="entry name" value="TRANSPOSASE, MUDR, PLANT, MULE TRANSPOSASE DOMAIN PROTEIN-RELATED"/>
    <property type="match status" value="1"/>
</dbReference>
<evidence type="ECO:0000256" key="3">
    <source>
        <dbReference type="ARBA" id="ARBA00022833"/>
    </source>
</evidence>
<reference evidence="7 8" key="1">
    <citation type="submission" date="2022-01" db="EMBL/GenBank/DDBJ databases">
        <authorList>
            <person name="Xiong W."/>
            <person name="Schranz E."/>
        </authorList>
    </citation>
    <scope>NUCLEOTIDE SEQUENCE [LARGE SCALE GENOMIC DNA]</scope>
</reference>
<dbReference type="GO" id="GO:0008270">
    <property type="term" value="F:zinc ion binding"/>
    <property type="evidence" value="ECO:0007669"/>
    <property type="project" value="UniProtKB-KW"/>
</dbReference>
<keyword evidence="8" id="KW-1185">Reference proteome</keyword>
<name>A0AAU9NAC5_9ASTR</name>
<dbReference type="InterPro" id="IPR007527">
    <property type="entry name" value="Znf_SWIM"/>
</dbReference>